<keyword evidence="18" id="KW-1185">Reference proteome</keyword>
<comment type="similarity">
    <text evidence="2 12 14">Belongs to the FKBP-type PPIase family. Tig subfamily.</text>
</comment>
<dbReference type="GO" id="GO:0051301">
    <property type="term" value="P:cell division"/>
    <property type="evidence" value="ECO:0007669"/>
    <property type="project" value="UniProtKB-KW"/>
</dbReference>
<evidence type="ECO:0000313" key="18">
    <source>
        <dbReference type="Proteomes" id="UP000294743"/>
    </source>
</evidence>
<evidence type="ECO:0000256" key="5">
    <source>
        <dbReference type="ARBA" id="ARBA00022618"/>
    </source>
</evidence>
<evidence type="ECO:0000256" key="2">
    <source>
        <dbReference type="ARBA" id="ARBA00005464"/>
    </source>
</evidence>
<dbReference type="GO" id="GO:0003755">
    <property type="term" value="F:peptidyl-prolyl cis-trans isomerase activity"/>
    <property type="evidence" value="ECO:0007669"/>
    <property type="project" value="UniProtKB-UniRule"/>
</dbReference>
<dbReference type="PANTHER" id="PTHR30560">
    <property type="entry name" value="TRIGGER FACTOR CHAPERONE AND PEPTIDYL-PROLYL CIS/TRANS ISOMERASE"/>
    <property type="match status" value="1"/>
</dbReference>
<dbReference type="PROSITE" id="PS50059">
    <property type="entry name" value="FKBP_PPIASE"/>
    <property type="match status" value="1"/>
</dbReference>
<organism evidence="17 18">
    <name type="scientific">Breznakia blatticola</name>
    <dbReference type="NCBI Taxonomy" id="1754012"/>
    <lineage>
        <taxon>Bacteria</taxon>
        <taxon>Bacillati</taxon>
        <taxon>Bacillota</taxon>
        <taxon>Erysipelotrichia</taxon>
        <taxon>Erysipelotrichales</taxon>
        <taxon>Erysipelotrichaceae</taxon>
        <taxon>Breznakia</taxon>
    </lineage>
</organism>
<dbReference type="NCBIfam" id="TIGR00115">
    <property type="entry name" value="tig"/>
    <property type="match status" value="1"/>
</dbReference>
<feature type="domain" description="PPIase FKBP-type" evidence="16">
    <location>
        <begin position="162"/>
        <end position="263"/>
    </location>
</feature>
<evidence type="ECO:0000256" key="4">
    <source>
        <dbReference type="ARBA" id="ARBA00016902"/>
    </source>
</evidence>
<dbReference type="Gene3D" id="1.10.3120.10">
    <property type="entry name" value="Trigger factor, C-terminal domain"/>
    <property type="match status" value="1"/>
</dbReference>
<dbReference type="InterPro" id="IPR005215">
    <property type="entry name" value="Trig_fac"/>
</dbReference>
<dbReference type="SUPFAM" id="SSF102735">
    <property type="entry name" value="Trigger factor ribosome-binding domain"/>
    <property type="match status" value="1"/>
</dbReference>
<dbReference type="GO" id="GO:0044183">
    <property type="term" value="F:protein folding chaperone"/>
    <property type="evidence" value="ECO:0007669"/>
    <property type="project" value="TreeGrafter"/>
</dbReference>
<name>A0A4R7ZF01_9FIRM</name>
<evidence type="ECO:0000256" key="10">
    <source>
        <dbReference type="ARBA" id="ARBA00024849"/>
    </source>
</evidence>
<dbReference type="Gene3D" id="3.10.50.40">
    <property type="match status" value="1"/>
</dbReference>
<dbReference type="GO" id="GO:0015031">
    <property type="term" value="P:protein transport"/>
    <property type="evidence" value="ECO:0007669"/>
    <property type="project" value="UniProtKB-UniRule"/>
</dbReference>
<dbReference type="EMBL" id="SODD01000031">
    <property type="protein sequence ID" value="TDW14778.1"/>
    <property type="molecule type" value="Genomic_DNA"/>
</dbReference>
<proteinExistence type="inferred from homology"/>
<evidence type="ECO:0000256" key="14">
    <source>
        <dbReference type="RuleBase" id="RU003914"/>
    </source>
</evidence>
<keyword evidence="8 12" id="KW-0413">Isomerase</keyword>
<dbReference type="Pfam" id="PF05697">
    <property type="entry name" value="Trigger_N"/>
    <property type="match status" value="1"/>
</dbReference>
<dbReference type="InterPro" id="IPR036611">
    <property type="entry name" value="Trigger_fac_ribosome-bd_sf"/>
</dbReference>
<comment type="caution">
    <text evidence="17">The sequence shown here is derived from an EMBL/GenBank/DDBJ whole genome shotgun (WGS) entry which is preliminary data.</text>
</comment>
<dbReference type="InterPro" id="IPR046357">
    <property type="entry name" value="PPIase_dom_sf"/>
</dbReference>
<accession>A0A4R7ZF01</accession>
<dbReference type="Gene3D" id="3.30.70.1050">
    <property type="entry name" value="Trigger factor ribosome-binding domain"/>
    <property type="match status" value="1"/>
</dbReference>
<dbReference type="Proteomes" id="UP000294743">
    <property type="component" value="Unassembled WGS sequence"/>
</dbReference>
<evidence type="ECO:0000259" key="16">
    <source>
        <dbReference type="PROSITE" id="PS50059"/>
    </source>
</evidence>
<evidence type="ECO:0000256" key="11">
    <source>
        <dbReference type="ARBA" id="ARBA00029986"/>
    </source>
</evidence>
<keyword evidence="6 12" id="KW-0697">Rotamase</keyword>
<dbReference type="HAMAP" id="MF_00303">
    <property type="entry name" value="Trigger_factor_Tig"/>
    <property type="match status" value="1"/>
</dbReference>
<dbReference type="AlphaFoldDB" id="A0A4R7ZF01"/>
<keyword evidence="9 12" id="KW-0131">Cell cycle</keyword>
<keyword evidence="7 12" id="KW-0143">Chaperone</keyword>
<evidence type="ECO:0000256" key="15">
    <source>
        <dbReference type="SAM" id="Coils"/>
    </source>
</evidence>
<dbReference type="InterPro" id="IPR008881">
    <property type="entry name" value="Trigger_fac_ribosome-bd_bac"/>
</dbReference>
<dbReference type="InterPro" id="IPR027304">
    <property type="entry name" value="Trigger_fact/SurA_dom_sf"/>
</dbReference>
<keyword evidence="12" id="KW-0963">Cytoplasm</keyword>
<evidence type="ECO:0000256" key="7">
    <source>
        <dbReference type="ARBA" id="ARBA00023186"/>
    </source>
</evidence>
<dbReference type="FunFam" id="3.10.50.40:FF:000001">
    <property type="entry name" value="Trigger factor"/>
    <property type="match status" value="1"/>
</dbReference>
<evidence type="ECO:0000256" key="1">
    <source>
        <dbReference type="ARBA" id="ARBA00000971"/>
    </source>
</evidence>
<dbReference type="InterPro" id="IPR008880">
    <property type="entry name" value="Trigger_fac_C"/>
</dbReference>
<dbReference type="OrthoDB" id="9767721at2"/>
<sequence>MSSKWKLLENSQGELKIKVEGEKWLKAQEAAFKKLAKDIEAKGFRKGQVPEKIARQKISEQSILMEAIDEVAGHALQEGIKEHDLWIISRPELAVDEITKEAVMLKFNVTVKPEVTLGEYKGLKIKKAKTTVTAKEVNEQLEQLQARFSELVVKDKGTVENGDTAVIDFEGFKDDVAFEGGKGENYPLEIGSGSFIPGFEEQLIGMKAEDEKDIQVTFPENYGAPDLAGKEVTFKVKVHEIKTKELPEINDDLIKDAEVKDVETVEDYKKYVKKNLKEQKEQEAATQFENDMLKQLVDNSKVDVPQVMVDDEVSQMVNDFGQRLAAQGFSVDQYFQMTGTSLESLQEQMKPEAEMKVNVRLVLDKIAEVEKVEISDKDVEVEYENIANRYNMEVDKVKEAVNKDALQYDLKLQKAVEIVKDSVVEEK</sequence>
<dbReference type="SUPFAM" id="SSF54534">
    <property type="entry name" value="FKBP-like"/>
    <property type="match status" value="1"/>
</dbReference>
<dbReference type="Pfam" id="PF00254">
    <property type="entry name" value="FKBP_C"/>
    <property type="match status" value="1"/>
</dbReference>
<dbReference type="GO" id="GO:0043335">
    <property type="term" value="P:protein unfolding"/>
    <property type="evidence" value="ECO:0007669"/>
    <property type="project" value="TreeGrafter"/>
</dbReference>
<gene>
    <name evidence="12" type="primary">tig</name>
    <name evidence="17" type="ORF">EDD63_1313</name>
</gene>
<comment type="subcellular location">
    <subcellularLocation>
        <location evidence="12">Cytoplasm</location>
    </subcellularLocation>
    <text evidence="12">About half TF is bound to the ribosome near the polypeptide exit tunnel while the other half is free in the cytoplasm.</text>
</comment>
<reference evidence="17 18" key="1">
    <citation type="submission" date="2019-03" db="EMBL/GenBank/DDBJ databases">
        <title>Genomic Encyclopedia of Type Strains, Phase IV (KMG-IV): sequencing the most valuable type-strain genomes for metagenomic binning, comparative biology and taxonomic classification.</title>
        <authorList>
            <person name="Goeker M."/>
        </authorList>
    </citation>
    <scope>NUCLEOTIDE SEQUENCE [LARGE SCALE GENOMIC DNA]</scope>
    <source>
        <strain evidence="17 18">DSM 28867</strain>
    </source>
</reference>
<comment type="catalytic activity">
    <reaction evidence="1 12 13">
        <text>[protein]-peptidylproline (omega=180) = [protein]-peptidylproline (omega=0)</text>
        <dbReference type="Rhea" id="RHEA:16237"/>
        <dbReference type="Rhea" id="RHEA-COMP:10747"/>
        <dbReference type="Rhea" id="RHEA-COMP:10748"/>
        <dbReference type="ChEBI" id="CHEBI:83833"/>
        <dbReference type="ChEBI" id="CHEBI:83834"/>
        <dbReference type="EC" id="5.2.1.8"/>
    </reaction>
</comment>
<dbReference type="GO" id="GO:0051083">
    <property type="term" value="P:'de novo' cotranslational protein folding"/>
    <property type="evidence" value="ECO:0007669"/>
    <property type="project" value="TreeGrafter"/>
</dbReference>
<dbReference type="InterPro" id="IPR001179">
    <property type="entry name" value="PPIase_FKBP_dom"/>
</dbReference>
<evidence type="ECO:0000256" key="12">
    <source>
        <dbReference type="HAMAP-Rule" id="MF_00303"/>
    </source>
</evidence>
<dbReference type="InterPro" id="IPR037041">
    <property type="entry name" value="Trigger_fac_C_sf"/>
</dbReference>
<dbReference type="GO" id="GO:0005737">
    <property type="term" value="C:cytoplasm"/>
    <property type="evidence" value="ECO:0007669"/>
    <property type="project" value="UniProtKB-SubCell"/>
</dbReference>
<evidence type="ECO:0000256" key="6">
    <source>
        <dbReference type="ARBA" id="ARBA00023110"/>
    </source>
</evidence>
<dbReference type="SUPFAM" id="SSF109998">
    <property type="entry name" value="Triger factor/SurA peptide-binding domain-like"/>
    <property type="match status" value="1"/>
</dbReference>
<evidence type="ECO:0000256" key="3">
    <source>
        <dbReference type="ARBA" id="ARBA00013194"/>
    </source>
</evidence>
<dbReference type="EC" id="5.2.1.8" evidence="3 12"/>
<dbReference type="RefSeq" id="WP_134170345.1">
    <property type="nucleotide sequence ID" value="NZ_SODD01000031.1"/>
</dbReference>
<feature type="coiled-coil region" evidence="15">
    <location>
        <begin position="127"/>
        <end position="154"/>
    </location>
</feature>
<dbReference type="PANTHER" id="PTHR30560:SF3">
    <property type="entry name" value="TRIGGER FACTOR-LIKE PROTEIN TIG, CHLOROPLASTIC"/>
    <property type="match status" value="1"/>
</dbReference>
<evidence type="ECO:0000256" key="8">
    <source>
        <dbReference type="ARBA" id="ARBA00023235"/>
    </source>
</evidence>
<dbReference type="GO" id="GO:0043022">
    <property type="term" value="F:ribosome binding"/>
    <property type="evidence" value="ECO:0007669"/>
    <property type="project" value="TreeGrafter"/>
</dbReference>
<dbReference type="PIRSF" id="PIRSF003095">
    <property type="entry name" value="Trigger_factor"/>
    <property type="match status" value="1"/>
</dbReference>
<evidence type="ECO:0000313" key="17">
    <source>
        <dbReference type="EMBL" id="TDW14778.1"/>
    </source>
</evidence>
<dbReference type="Pfam" id="PF05698">
    <property type="entry name" value="Trigger_C"/>
    <property type="match status" value="1"/>
</dbReference>
<evidence type="ECO:0000256" key="13">
    <source>
        <dbReference type="PROSITE-ProRule" id="PRU00277"/>
    </source>
</evidence>
<keyword evidence="5 12" id="KW-0132">Cell division</keyword>
<protein>
    <recommendedName>
        <fullName evidence="4 12">Trigger factor</fullName>
        <shortName evidence="12">TF</shortName>
        <ecNumber evidence="3 12">5.2.1.8</ecNumber>
    </recommendedName>
    <alternativeName>
        <fullName evidence="11 12">PPIase</fullName>
    </alternativeName>
</protein>
<evidence type="ECO:0000256" key="9">
    <source>
        <dbReference type="ARBA" id="ARBA00023306"/>
    </source>
</evidence>
<comment type="domain">
    <text evidence="12">Consists of 3 domains; the N-terminus binds the ribosome, the middle domain has PPIase activity, while the C-terminus has intrinsic chaperone activity on its own.</text>
</comment>
<keyword evidence="15" id="KW-0175">Coiled coil</keyword>
<comment type="function">
    <text evidence="10 12">Involved in protein export. Acts as a chaperone by maintaining the newly synthesized protein in an open conformation. Functions as a peptidyl-prolyl cis-trans isomerase.</text>
</comment>